<feature type="compositionally biased region" description="Gly residues" evidence="1">
    <location>
        <begin position="8"/>
        <end position="20"/>
    </location>
</feature>
<name>A0AAW6RG54_9BURK</name>
<comment type="caution">
    <text evidence="3">The sequence shown here is derived from an EMBL/GenBank/DDBJ whole genome shotgun (WGS) entry which is preliminary data.</text>
</comment>
<keyword evidence="2" id="KW-1133">Transmembrane helix</keyword>
<dbReference type="AlphaFoldDB" id="A0AAW6RG54"/>
<feature type="compositionally biased region" description="Polar residues" evidence="1">
    <location>
        <begin position="29"/>
        <end position="45"/>
    </location>
</feature>
<sequence>TNAYNTRGAGGTADTGGSGTGNSTITLTVPATGSTGNNFAETQSGPPTPGAPVSVPTLGWPMLAALSALMAGVGGWRRRRAGA</sequence>
<keyword evidence="2" id="KW-0812">Transmembrane</keyword>
<organism evidence="3 4">
    <name type="scientific">Ottowia cancrivicina</name>
    <dbReference type="NCBI Taxonomy" id="3040346"/>
    <lineage>
        <taxon>Bacteria</taxon>
        <taxon>Pseudomonadati</taxon>
        <taxon>Pseudomonadota</taxon>
        <taxon>Betaproteobacteria</taxon>
        <taxon>Burkholderiales</taxon>
        <taxon>Comamonadaceae</taxon>
        <taxon>Ottowia</taxon>
    </lineage>
</organism>
<keyword evidence="2" id="KW-0472">Membrane</keyword>
<gene>
    <name evidence="3" type="ORF">QB898_05180</name>
</gene>
<dbReference type="EMBL" id="JARVII010000007">
    <property type="protein sequence ID" value="MDG9699119.1"/>
    <property type="molecule type" value="Genomic_DNA"/>
</dbReference>
<keyword evidence="4" id="KW-1185">Reference proteome</keyword>
<protein>
    <recommendedName>
        <fullName evidence="5">IPTL-CTERM sorting domain-containing protein</fullName>
    </recommendedName>
</protein>
<evidence type="ECO:0000256" key="2">
    <source>
        <dbReference type="SAM" id="Phobius"/>
    </source>
</evidence>
<evidence type="ECO:0000313" key="3">
    <source>
        <dbReference type="EMBL" id="MDG9699119.1"/>
    </source>
</evidence>
<feature type="transmembrane region" description="Helical" evidence="2">
    <location>
        <begin position="58"/>
        <end position="76"/>
    </location>
</feature>
<feature type="non-terminal residue" evidence="3">
    <location>
        <position position="1"/>
    </location>
</feature>
<reference evidence="3 4" key="1">
    <citation type="submission" date="2023-04" db="EMBL/GenBank/DDBJ databases">
        <title>Ottowia paracancer sp. nov., isolated from human stomach.</title>
        <authorList>
            <person name="Song Y."/>
        </authorList>
    </citation>
    <scope>NUCLEOTIDE SEQUENCE [LARGE SCALE GENOMIC DNA]</scope>
    <source>
        <strain evidence="3 4">10c7w1</strain>
    </source>
</reference>
<feature type="region of interest" description="Disordered" evidence="1">
    <location>
        <begin position="1"/>
        <end position="53"/>
    </location>
</feature>
<evidence type="ECO:0000313" key="4">
    <source>
        <dbReference type="Proteomes" id="UP001237156"/>
    </source>
</evidence>
<dbReference type="Proteomes" id="UP001237156">
    <property type="component" value="Unassembled WGS sequence"/>
</dbReference>
<evidence type="ECO:0008006" key="5">
    <source>
        <dbReference type="Google" id="ProtNLM"/>
    </source>
</evidence>
<proteinExistence type="predicted"/>
<accession>A0AAW6RG54</accession>
<evidence type="ECO:0000256" key="1">
    <source>
        <dbReference type="SAM" id="MobiDB-lite"/>
    </source>
</evidence>